<name>A0ABP9C8Z3_9SPHI</name>
<dbReference type="RefSeq" id="WP_345234591.1">
    <property type="nucleotide sequence ID" value="NZ_BAABIQ010000044.1"/>
</dbReference>
<dbReference type="GO" id="GO:0004601">
    <property type="term" value="F:peroxidase activity"/>
    <property type="evidence" value="ECO:0007669"/>
    <property type="project" value="UniProtKB-KW"/>
</dbReference>
<dbReference type="EMBL" id="BAABIQ010000044">
    <property type="protein sequence ID" value="GAA4805775.1"/>
    <property type="molecule type" value="Genomic_DNA"/>
</dbReference>
<comment type="similarity">
    <text evidence="1 4">Belongs to the glutathione peroxidase family.</text>
</comment>
<protein>
    <recommendedName>
        <fullName evidence="4">Glutathione peroxidase</fullName>
    </recommendedName>
</protein>
<keyword evidence="3 4" id="KW-0560">Oxidoreductase</keyword>
<sequence>MERIYQFCAMKPDGTVVDFNIYQNKVLLVVNTASACGFTPQYKQLEQLYQRYKDLGFEVLAFPSNDFGNQEKLSGEALQQYCSVDQQLNFTVYDRIKVKGADAHPIFKFLGNKLLNGKLNSKPFWNFHKYLIDREGNVVDYFYSFTSPLSRRLIKRLEQLL</sequence>
<dbReference type="PRINTS" id="PR01011">
    <property type="entry name" value="GLUTPROXDASE"/>
</dbReference>
<organism evidence="5 6">
    <name type="scientific">Olivibacter ginsenosidimutans</name>
    <dbReference type="NCBI Taxonomy" id="1176537"/>
    <lineage>
        <taxon>Bacteria</taxon>
        <taxon>Pseudomonadati</taxon>
        <taxon>Bacteroidota</taxon>
        <taxon>Sphingobacteriia</taxon>
        <taxon>Sphingobacteriales</taxon>
        <taxon>Sphingobacteriaceae</taxon>
        <taxon>Olivibacter</taxon>
    </lineage>
</organism>
<dbReference type="SUPFAM" id="SSF52833">
    <property type="entry name" value="Thioredoxin-like"/>
    <property type="match status" value="1"/>
</dbReference>
<comment type="caution">
    <text evidence="5">The sequence shown here is derived from an EMBL/GenBank/DDBJ whole genome shotgun (WGS) entry which is preliminary data.</text>
</comment>
<dbReference type="Pfam" id="PF00255">
    <property type="entry name" value="GSHPx"/>
    <property type="match status" value="1"/>
</dbReference>
<dbReference type="Gene3D" id="3.40.30.10">
    <property type="entry name" value="Glutaredoxin"/>
    <property type="match status" value="1"/>
</dbReference>
<keyword evidence="6" id="KW-1185">Reference proteome</keyword>
<dbReference type="InterPro" id="IPR036249">
    <property type="entry name" value="Thioredoxin-like_sf"/>
</dbReference>
<evidence type="ECO:0000313" key="6">
    <source>
        <dbReference type="Proteomes" id="UP001501411"/>
    </source>
</evidence>
<dbReference type="PIRSF" id="PIRSF000303">
    <property type="entry name" value="Glutathion_perox"/>
    <property type="match status" value="1"/>
</dbReference>
<evidence type="ECO:0000256" key="2">
    <source>
        <dbReference type="ARBA" id="ARBA00022559"/>
    </source>
</evidence>
<dbReference type="PANTHER" id="PTHR11592">
    <property type="entry name" value="GLUTATHIONE PEROXIDASE"/>
    <property type="match status" value="1"/>
</dbReference>
<dbReference type="InterPro" id="IPR029759">
    <property type="entry name" value="GPX_AS"/>
</dbReference>
<evidence type="ECO:0000256" key="4">
    <source>
        <dbReference type="RuleBase" id="RU000499"/>
    </source>
</evidence>
<dbReference type="PROSITE" id="PS00460">
    <property type="entry name" value="GLUTATHIONE_PEROXID_1"/>
    <property type="match status" value="1"/>
</dbReference>
<keyword evidence="2 4" id="KW-0575">Peroxidase</keyword>
<evidence type="ECO:0000313" key="5">
    <source>
        <dbReference type="EMBL" id="GAA4805775.1"/>
    </source>
</evidence>
<gene>
    <name evidence="5" type="ORF">GCM10023231_38680</name>
</gene>
<accession>A0ABP9C8Z3</accession>
<dbReference type="InterPro" id="IPR000889">
    <property type="entry name" value="Glutathione_peroxidase"/>
</dbReference>
<evidence type="ECO:0000256" key="3">
    <source>
        <dbReference type="ARBA" id="ARBA00023002"/>
    </source>
</evidence>
<reference evidence="6" key="1">
    <citation type="journal article" date="2019" name="Int. J. Syst. Evol. Microbiol.">
        <title>The Global Catalogue of Microorganisms (GCM) 10K type strain sequencing project: providing services to taxonomists for standard genome sequencing and annotation.</title>
        <authorList>
            <consortium name="The Broad Institute Genomics Platform"/>
            <consortium name="The Broad Institute Genome Sequencing Center for Infectious Disease"/>
            <person name="Wu L."/>
            <person name="Ma J."/>
        </authorList>
    </citation>
    <scope>NUCLEOTIDE SEQUENCE [LARGE SCALE GENOMIC DNA]</scope>
    <source>
        <strain evidence="6">JCM 18200</strain>
    </source>
</reference>
<dbReference type="PROSITE" id="PS51355">
    <property type="entry name" value="GLUTATHIONE_PEROXID_3"/>
    <property type="match status" value="1"/>
</dbReference>
<dbReference type="Proteomes" id="UP001501411">
    <property type="component" value="Unassembled WGS sequence"/>
</dbReference>
<dbReference type="CDD" id="cd00340">
    <property type="entry name" value="GSH_Peroxidase"/>
    <property type="match status" value="1"/>
</dbReference>
<proteinExistence type="inferred from homology"/>
<evidence type="ECO:0000256" key="1">
    <source>
        <dbReference type="ARBA" id="ARBA00006926"/>
    </source>
</evidence>
<dbReference type="PANTHER" id="PTHR11592:SF78">
    <property type="entry name" value="GLUTATHIONE PEROXIDASE"/>
    <property type="match status" value="1"/>
</dbReference>